<dbReference type="InterPro" id="IPR036388">
    <property type="entry name" value="WH-like_DNA-bd_sf"/>
</dbReference>
<dbReference type="Proteomes" id="UP001144096">
    <property type="component" value="Unassembled WGS sequence"/>
</dbReference>
<gene>
    <name evidence="2" type="ORF">M8542_28250</name>
</gene>
<dbReference type="AlphaFoldDB" id="A0A9X2NHC7"/>
<proteinExistence type="predicted"/>
<protein>
    <submittedName>
        <fullName evidence="2">ArsR family transcriptional regulator</fullName>
    </submittedName>
</protein>
<dbReference type="Gene3D" id="1.10.10.10">
    <property type="entry name" value="Winged helix-like DNA-binding domain superfamily/Winged helix DNA-binding domain"/>
    <property type="match status" value="1"/>
</dbReference>
<evidence type="ECO:0000259" key="1">
    <source>
        <dbReference type="SMART" id="SM00418"/>
    </source>
</evidence>
<comment type="caution">
    <text evidence="2">The sequence shown here is derived from an EMBL/GenBank/DDBJ whole genome shotgun (WGS) entry which is preliminary data.</text>
</comment>
<reference evidence="2" key="1">
    <citation type="submission" date="2022-06" db="EMBL/GenBank/DDBJ databases">
        <title>Amycolatopsis iheyaensis sp. nov., a new species of the genus Amycolatopsis isolated from soil in Iheya island, Japan.</title>
        <authorList>
            <person name="Ngamcharungchit C."/>
            <person name="Kanto H."/>
            <person name="Take A."/>
            <person name="Intra B."/>
            <person name="Matsumoto A."/>
            <person name="Panbangred W."/>
            <person name="Inahashi Y."/>
        </authorList>
    </citation>
    <scope>NUCLEOTIDE SEQUENCE</scope>
    <source>
        <strain evidence="2">OK19-0408</strain>
    </source>
</reference>
<name>A0A9X2NHC7_9PSEU</name>
<accession>A0A9X2NHC7</accession>
<dbReference type="RefSeq" id="WP_257923300.1">
    <property type="nucleotide sequence ID" value="NZ_JAMXQV010000016.1"/>
</dbReference>
<organism evidence="2 3">
    <name type="scientific">Amycolatopsis iheyensis</name>
    <dbReference type="NCBI Taxonomy" id="2945988"/>
    <lineage>
        <taxon>Bacteria</taxon>
        <taxon>Bacillati</taxon>
        <taxon>Actinomycetota</taxon>
        <taxon>Actinomycetes</taxon>
        <taxon>Pseudonocardiales</taxon>
        <taxon>Pseudonocardiaceae</taxon>
        <taxon>Amycolatopsis</taxon>
    </lineage>
</organism>
<dbReference type="SUPFAM" id="SSF46785">
    <property type="entry name" value="Winged helix' DNA-binding domain"/>
    <property type="match status" value="1"/>
</dbReference>
<dbReference type="PRINTS" id="PR00778">
    <property type="entry name" value="HTHARSR"/>
</dbReference>
<evidence type="ECO:0000313" key="2">
    <source>
        <dbReference type="EMBL" id="MCR6486725.1"/>
    </source>
</evidence>
<dbReference type="Pfam" id="PF12840">
    <property type="entry name" value="HTH_20"/>
    <property type="match status" value="1"/>
</dbReference>
<evidence type="ECO:0000313" key="3">
    <source>
        <dbReference type="Proteomes" id="UP001144096"/>
    </source>
</evidence>
<sequence length="109" mass="11889">MASRTANPLDHPALEDVSFPEALEALRDPYRLAMVAALAREPGQSCGAIMPPVSKPAASRHFKILRAAGLLKQWDSGTQRLNALRREEFDARFPGLLDLALAEAARLPD</sequence>
<dbReference type="GO" id="GO:0003700">
    <property type="term" value="F:DNA-binding transcription factor activity"/>
    <property type="evidence" value="ECO:0007669"/>
    <property type="project" value="InterPro"/>
</dbReference>
<dbReference type="CDD" id="cd00090">
    <property type="entry name" value="HTH_ARSR"/>
    <property type="match status" value="1"/>
</dbReference>
<dbReference type="SMART" id="SM00418">
    <property type="entry name" value="HTH_ARSR"/>
    <property type="match status" value="1"/>
</dbReference>
<dbReference type="InterPro" id="IPR001845">
    <property type="entry name" value="HTH_ArsR_DNA-bd_dom"/>
</dbReference>
<dbReference type="InterPro" id="IPR011991">
    <property type="entry name" value="ArsR-like_HTH"/>
</dbReference>
<dbReference type="InterPro" id="IPR036390">
    <property type="entry name" value="WH_DNA-bd_sf"/>
</dbReference>
<dbReference type="EMBL" id="JAMXQV010000016">
    <property type="protein sequence ID" value="MCR6486725.1"/>
    <property type="molecule type" value="Genomic_DNA"/>
</dbReference>
<feature type="domain" description="HTH arsR-type" evidence="1">
    <location>
        <begin position="21"/>
        <end position="98"/>
    </location>
</feature>
<keyword evidence="3" id="KW-1185">Reference proteome</keyword>